<protein>
    <submittedName>
        <fullName evidence="2">SMI1/KNR4 family protein</fullName>
    </submittedName>
</protein>
<gene>
    <name evidence="2" type="ORF">F9B74_03965</name>
</gene>
<dbReference type="RefSeq" id="WP_163764137.1">
    <property type="nucleotide sequence ID" value="NZ_JAAGYR010000005.1"/>
</dbReference>
<accession>A0A6L9Y4T1</accession>
<comment type="caution">
    <text evidence="2">The sequence shown here is derived from an EMBL/GenBank/DDBJ whole genome shotgun (WGS) entry which is preliminary data.</text>
</comment>
<dbReference type="SUPFAM" id="SSF160631">
    <property type="entry name" value="SMI1/KNR4-like"/>
    <property type="match status" value="1"/>
</dbReference>
<reference evidence="2 3" key="1">
    <citation type="submission" date="2020-02" db="EMBL/GenBank/DDBJ databases">
        <title>Pelistega sp. NLN82 were isolated from wild rodents of the Hainan Island.</title>
        <authorList>
            <person name="Niu N."/>
            <person name="Zhou J."/>
        </authorList>
    </citation>
    <scope>NUCLEOTIDE SEQUENCE [LARGE SCALE GENOMIC DNA]</scope>
    <source>
        <strain evidence="2 3">NLN82</strain>
    </source>
</reference>
<name>A0A6L9Y4T1_9BURK</name>
<evidence type="ECO:0000313" key="3">
    <source>
        <dbReference type="Proteomes" id="UP000477651"/>
    </source>
</evidence>
<organism evidence="2 3">
    <name type="scientific">Pelistega ratti</name>
    <dbReference type="NCBI Taxonomy" id="2652177"/>
    <lineage>
        <taxon>Bacteria</taxon>
        <taxon>Pseudomonadati</taxon>
        <taxon>Pseudomonadota</taxon>
        <taxon>Betaproteobacteria</taxon>
        <taxon>Burkholderiales</taxon>
        <taxon>Alcaligenaceae</taxon>
        <taxon>Pelistega</taxon>
    </lineage>
</organism>
<dbReference type="Gene3D" id="3.40.1580.10">
    <property type="entry name" value="SMI1/KNR4-like"/>
    <property type="match status" value="1"/>
</dbReference>
<dbReference type="Proteomes" id="UP000477651">
    <property type="component" value="Unassembled WGS sequence"/>
</dbReference>
<dbReference type="AlphaFoldDB" id="A0A6L9Y4T1"/>
<keyword evidence="3" id="KW-1185">Reference proteome</keyword>
<evidence type="ECO:0000259" key="1">
    <source>
        <dbReference type="SMART" id="SM00860"/>
    </source>
</evidence>
<sequence>MNKTILLDRGFDLNKPADISVIQDTMKEYDFTIPVSYVEFLLISNGLYAENFVLLEAEEIFQRNKDYEIDLYLPEYIIIGDDNGGIAILMEFKTGNIYANGLGSLLPEDLKFQSKSLEEFLLNENPSVKY</sequence>
<evidence type="ECO:0000313" key="2">
    <source>
        <dbReference type="EMBL" id="NEN75482.1"/>
    </source>
</evidence>
<proteinExistence type="predicted"/>
<dbReference type="SMART" id="SM00860">
    <property type="entry name" value="SMI1_KNR4"/>
    <property type="match status" value="1"/>
</dbReference>
<feature type="domain" description="Knr4/Smi1-like" evidence="1">
    <location>
        <begin position="16"/>
        <end position="123"/>
    </location>
</feature>
<dbReference type="EMBL" id="JAAGYR010000005">
    <property type="protein sequence ID" value="NEN75482.1"/>
    <property type="molecule type" value="Genomic_DNA"/>
</dbReference>
<dbReference type="Pfam" id="PF09346">
    <property type="entry name" value="SMI1_KNR4"/>
    <property type="match status" value="1"/>
</dbReference>
<dbReference type="InterPro" id="IPR037883">
    <property type="entry name" value="Knr4/Smi1-like_sf"/>
</dbReference>
<dbReference type="InterPro" id="IPR018958">
    <property type="entry name" value="Knr4/Smi1-like_dom"/>
</dbReference>